<gene>
    <name evidence="1" type="ORF">NTJ_15379</name>
</gene>
<protein>
    <submittedName>
        <fullName evidence="1">Uncharacterized protein</fullName>
    </submittedName>
</protein>
<evidence type="ECO:0000313" key="2">
    <source>
        <dbReference type="Proteomes" id="UP001307889"/>
    </source>
</evidence>
<organism evidence="1 2">
    <name type="scientific">Nesidiocoris tenuis</name>
    <dbReference type="NCBI Taxonomy" id="355587"/>
    <lineage>
        <taxon>Eukaryota</taxon>
        <taxon>Metazoa</taxon>
        <taxon>Ecdysozoa</taxon>
        <taxon>Arthropoda</taxon>
        <taxon>Hexapoda</taxon>
        <taxon>Insecta</taxon>
        <taxon>Pterygota</taxon>
        <taxon>Neoptera</taxon>
        <taxon>Paraneoptera</taxon>
        <taxon>Hemiptera</taxon>
        <taxon>Heteroptera</taxon>
        <taxon>Panheteroptera</taxon>
        <taxon>Cimicomorpha</taxon>
        <taxon>Miridae</taxon>
        <taxon>Dicyphina</taxon>
        <taxon>Nesidiocoris</taxon>
    </lineage>
</organism>
<dbReference type="Proteomes" id="UP001307889">
    <property type="component" value="Chromosome 14"/>
</dbReference>
<sequence>MRQGLAAHCSSANSRVGFPESAHLIDDKMPSDSPLTTSDNWMTLSSCKRFRDSVCRTSEGRPQILEIVGEFSTDFQKLEIRNSLIFVFCYK</sequence>
<reference evidence="1 2" key="1">
    <citation type="submission" date="2023-09" db="EMBL/GenBank/DDBJ databases">
        <title>Nesidiocoris tenuis whole genome shotgun sequence.</title>
        <authorList>
            <person name="Shibata T."/>
            <person name="Shimoda M."/>
            <person name="Kobayashi T."/>
            <person name="Uehara T."/>
        </authorList>
    </citation>
    <scope>NUCLEOTIDE SEQUENCE [LARGE SCALE GENOMIC DNA]</scope>
    <source>
        <strain evidence="1 2">Japan</strain>
    </source>
</reference>
<evidence type="ECO:0000313" key="1">
    <source>
        <dbReference type="EMBL" id="BET02561.1"/>
    </source>
</evidence>
<proteinExistence type="predicted"/>
<dbReference type="EMBL" id="AP028922">
    <property type="protein sequence ID" value="BET02561.1"/>
    <property type="molecule type" value="Genomic_DNA"/>
</dbReference>
<name>A0ABN7BDV9_9HEMI</name>
<accession>A0ABN7BDV9</accession>
<keyword evidence="2" id="KW-1185">Reference proteome</keyword>